<dbReference type="PANTHER" id="PTHR15615:SF27">
    <property type="entry name" value="PHO85 CYCLIN CLG1"/>
    <property type="match status" value="1"/>
</dbReference>
<dbReference type="InterPro" id="IPR013922">
    <property type="entry name" value="Cyclin_PHO80-like"/>
</dbReference>
<dbReference type="GO" id="GO:0016538">
    <property type="term" value="F:cyclin-dependent protein serine/threonine kinase regulator activity"/>
    <property type="evidence" value="ECO:0007669"/>
    <property type="project" value="TreeGrafter"/>
</dbReference>
<dbReference type="CDD" id="cd20557">
    <property type="entry name" value="CYCLIN_ScPCL1-like"/>
    <property type="match status" value="1"/>
</dbReference>
<dbReference type="Gene3D" id="1.10.472.10">
    <property type="entry name" value="Cyclin-like"/>
    <property type="match status" value="1"/>
</dbReference>
<proteinExistence type="predicted"/>
<keyword evidence="2" id="KW-1185">Reference proteome</keyword>
<dbReference type="PANTHER" id="PTHR15615">
    <property type="match status" value="1"/>
</dbReference>
<dbReference type="AlphaFoldDB" id="A0AAI8VWZ0"/>
<accession>A0AAI8VWZ0</accession>
<organism evidence="1 2">
    <name type="scientific">Anthostomella pinea</name>
    <dbReference type="NCBI Taxonomy" id="933095"/>
    <lineage>
        <taxon>Eukaryota</taxon>
        <taxon>Fungi</taxon>
        <taxon>Dikarya</taxon>
        <taxon>Ascomycota</taxon>
        <taxon>Pezizomycotina</taxon>
        <taxon>Sordariomycetes</taxon>
        <taxon>Xylariomycetidae</taxon>
        <taxon>Xylariales</taxon>
        <taxon>Xylariaceae</taxon>
        <taxon>Anthostomella</taxon>
    </lineage>
</organism>
<dbReference type="Proteomes" id="UP001295740">
    <property type="component" value="Unassembled WGS sequence"/>
</dbReference>
<reference evidence="1" key="1">
    <citation type="submission" date="2023-10" db="EMBL/GenBank/DDBJ databases">
        <authorList>
            <person name="Hackl T."/>
        </authorList>
    </citation>
    <scope>NUCLEOTIDE SEQUENCE</scope>
</reference>
<dbReference type="Pfam" id="PF08613">
    <property type="entry name" value="Cyclin"/>
    <property type="match status" value="1"/>
</dbReference>
<dbReference type="GO" id="GO:0019901">
    <property type="term" value="F:protein kinase binding"/>
    <property type="evidence" value="ECO:0007669"/>
    <property type="project" value="InterPro"/>
</dbReference>
<dbReference type="GO" id="GO:0005634">
    <property type="term" value="C:nucleus"/>
    <property type="evidence" value="ECO:0007669"/>
    <property type="project" value="TreeGrafter"/>
</dbReference>
<evidence type="ECO:0000313" key="1">
    <source>
        <dbReference type="EMBL" id="CAJ2512601.1"/>
    </source>
</evidence>
<evidence type="ECO:0000313" key="2">
    <source>
        <dbReference type="Proteomes" id="UP001295740"/>
    </source>
</evidence>
<protein>
    <submittedName>
        <fullName evidence="1">Uu.00g007200.m01.CDS01</fullName>
    </submittedName>
</protein>
<comment type="caution">
    <text evidence="1">The sequence shown here is derived from an EMBL/GenBank/DDBJ whole genome shotgun (WGS) entry which is preliminary data.</text>
</comment>
<gene>
    <name evidence="1" type="ORF">KHLLAP_LOCUS13069</name>
</gene>
<name>A0AAI8VWZ0_9PEZI</name>
<dbReference type="GO" id="GO:0000307">
    <property type="term" value="C:cyclin-dependent protein kinase holoenzyme complex"/>
    <property type="evidence" value="ECO:0007669"/>
    <property type="project" value="TreeGrafter"/>
</dbReference>
<sequence length="358" mass="40465">MPGGVCANLDYEPEPMGEYVSEMSTRLVMPNETVTPAFRKFVLGILNSTRLPRTTILLGLNYLAKRVNMLNQAGALKASEGQLWKMLTVSLLLGSKFLDDNTFQNRSWSDVSGIPVAELNTMENEWLISIEWGLYVNLDRSHDYNAWIKSWKDWQDTKRHQIQQQQQQQHQSQAAMRERLAPIVTAMRPVSVQKHHPLTLEGWTPEEIAEHERLNLNSRLVRSGKTAYGPRDASWQGQYQSGWPQAQAPLTPPDSGYGTPEYLNSAASMNSRYNEWSNHAVVNGNYNRGYQPSAGPNSYSSSRHSSHFHQPYFNHGHFGQNAWDSSAADCNCSQCVTAMHTKTAPYFQAHVYGQTVMG</sequence>
<dbReference type="EMBL" id="CAUWAG010000020">
    <property type="protein sequence ID" value="CAJ2512601.1"/>
    <property type="molecule type" value="Genomic_DNA"/>
</dbReference>